<protein>
    <submittedName>
        <fullName evidence="2">Septum formation family protein</fullName>
    </submittedName>
</protein>
<dbReference type="PROSITE" id="PS51257">
    <property type="entry name" value="PROKAR_LIPOPROTEIN"/>
    <property type="match status" value="1"/>
</dbReference>
<gene>
    <name evidence="2" type="ORF">JKJ07_44090</name>
</gene>
<dbReference type="RefSeq" id="WP_202998008.1">
    <property type="nucleotide sequence ID" value="NZ_JAENHO010000018.1"/>
</dbReference>
<reference evidence="2 3" key="1">
    <citation type="submission" date="2021-01" db="EMBL/GenBank/DDBJ databases">
        <title>Actinoplanes sp. nov. LDG1-01 isolated from lichen.</title>
        <authorList>
            <person name="Saeng-In P."/>
            <person name="Phongsopitanun W."/>
            <person name="Kanchanasin P."/>
            <person name="Yuki M."/>
            <person name="Kudo T."/>
            <person name="Ohkuma M."/>
            <person name="Tanasupawat S."/>
        </authorList>
    </citation>
    <scope>NUCLEOTIDE SEQUENCE [LARGE SCALE GENOMIC DNA]</scope>
    <source>
        <strain evidence="2 3">LDG1-01</strain>
    </source>
</reference>
<accession>A0ABS1W3H4</accession>
<proteinExistence type="predicted"/>
<evidence type="ECO:0000259" key="1">
    <source>
        <dbReference type="Pfam" id="PF13845"/>
    </source>
</evidence>
<keyword evidence="3" id="KW-1185">Reference proteome</keyword>
<dbReference type="InterPro" id="IPR026004">
    <property type="entry name" value="Septum_form"/>
</dbReference>
<evidence type="ECO:0000313" key="2">
    <source>
        <dbReference type="EMBL" id="MBL7261289.1"/>
    </source>
</evidence>
<comment type="caution">
    <text evidence="2">The sequence shown here is derived from an EMBL/GenBank/DDBJ whole genome shotgun (WGS) entry which is preliminary data.</text>
</comment>
<sequence length="287" mass="30571">MRRWAAAALVLALGGCADLPEGVDGDLTGGWPAPPAAQQFRPTPGCHPDVVEEGTIDNWSPVACAGPHLTETAVIAEVANGSPGSTASTHRGQAFRECSKRVNTFLGGDWRTGWLVLQPVLPSQAAWQGGARWYRCDLVETSPVDGELVRRSGSLKGSLGGAGKMRMTCANPKVVDERVTAMHPVACSGAHTSEFAGLFVSSRATVAGLTPGELERGCDAAIAKFAGIPNDGTVRNRVGWLGFPPDATSWKLGDRAVRCFLWLNGERMTGSYRNAGTRKLKIHYIYR</sequence>
<name>A0ABS1W3H4_9ACTN</name>
<evidence type="ECO:0000313" key="3">
    <source>
        <dbReference type="Proteomes" id="UP000598996"/>
    </source>
</evidence>
<dbReference type="Proteomes" id="UP000598996">
    <property type="component" value="Unassembled WGS sequence"/>
</dbReference>
<organism evidence="2 3">
    <name type="scientific">Paractinoplanes lichenicola</name>
    <dbReference type="NCBI Taxonomy" id="2802976"/>
    <lineage>
        <taxon>Bacteria</taxon>
        <taxon>Bacillati</taxon>
        <taxon>Actinomycetota</taxon>
        <taxon>Actinomycetes</taxon>
        <taxon>Micromonosporales</taxon>
        <taxon>Micromonosporaceae</taxon>
        <taxon>Paractinoplanes</taxon>
    </lineage>
</organism>
<dbReference type="EMBL" id="JAENHO010000018">
    <property type="protein sequence ID" value="MBL7261289.1"/>
    <property type="molecule type" value="Genomic_DNA"/>
</dbReference>
<dbReference type="Pfam" id="PF13845">
    <property type="entry name" value="Septum_form"/>
    <property type="match status" value="1"/>
</dbReference>
<feature type="domain" description="Septum formation-related" evidence="1">
    <location>
        <begin position="55"/>
        <end position="259"/>
    </location>
</feature>